<gene>
    <name evidence="1" type="ordered locus">HPP12_0686</name>
</gene>
<dbReference type="Proteomes" id="UP000008198">
    <property type="component" value="Chromosome"/>
</dbReference>
<accession>B6JLR1</accession>
<proteinExistence type="predicted"/>
<protein>
    <submittedName>
        <fullName evidence="1">Uncharacterized protein</fullName>
    </submittedName>
</protein>
<evidence type="ECO:0000313" key="1">
    <source>
        <dbReference type="EMBL" id="ACJ07839.1"/>
    </source>
</evidence>
<dbReference type="AlphaFoldDB" id="B6JLR1"/>
<sequence>MMVVGSEEMENADNGCFMPIISSEKDSEIFFSKLKKIFIVKNSLLEKEGLTPLILKAFESKHINVKHKHREKELEILFFENKQELYNSINKP</sequence>
<dbReference type="HOGENOM" id="CLU_2409228_0_0_7"/>
<name>B6JLR1_HELP2</name>
<evidence type="ECO:0000313" key="2">
    <source>
        <dbReference type="Proteomes" id="UP000008198"/>
    </source>
</evidence>
<reference evidence="2" key="1">
    <citation type="submission" date="2008-10" db="EMBL/GenBank/DDBJ databases">
        <title>The complete genome sequence of Helicobacter pylori strain P12.</title>
        <authorList>
            <person name="Fischer W."/>
            <person name="Windhager L."/>
            <person name="Karnholz A."/>
            <person name="Zeiller M."/>
            <person name="Zimmer R."/>
            <person name="Haas R."/>
        </authorList>
    </citation>
    <scope>NUCLEOTIDE SEQUENCE [LARGE SCALE GENOMIC DNA]</scope>
    <source>
        <strain evidence="2">P12</strain>
    </source>
</reference>
<dbReference type="EMBL" id="CP001217">
    <property type="protein sequence ID" value="ACJ07839.1"/>
    <property type="molecule type" value="Genomic_DNA"/>
</dbReference>
<reference evidence="1 2" key="2">
    <citation type="journal article" date="2010" name="Nucleic Acids Res.">
        <title>Strain-specific genes of Helicobacter pylori: genome evolution driven by a novel type IV secretion system and genomic island transfer.</title>
        <authorList>
            <person name="Fischer W."/>
            <person name="Windhager L."/>
            <person name="Rohrer S."/>
            <person name="Zeiller M."/>
            <person name="Karnholz A."/>
            <person name="Hoffmann R."/>
            <person name="Zimmer R."/>
            <person name="Haas R."/>
        </authorList>
    </citation>
    <scope>NUCLEOTIDE SEQUENCE [LARGE SCALE GENOMIC DNA]</scope>
    <source>
        <strain evidence="1 2">P12</strain>
    </source>
</reference>
<dbReference type="KEGG" id="hpp:HPP12_0686"/>
<organism evidence="1 2">
    <name type="scientific">Helicobacter pylori (strain P12)</name>
    <dbReference type="NCBI Taxonomy" id="570508"/>
    <lineage>
        <taxon>Bacteria</taxon>
        <taxon>Pseudomonadati</taxon>
        <taxon>Campylobacterota</taxon>
        <taxon>Epsilonproteobacteria</taxon>
        <taxon>Campylobacterales</taxon>
        <taxon>Helicobacteraceae</taxon>
        <taxon>Helicobacter</taxon>
    </lineage>
</organism>